<feature type="region of interest" description="Disordered" evidence="1">
    <location>
        <begin position="1"/>
        <end position="21"/>
    </location>
</feature>
<dbReference type="KEGG" id="ail:FLP10_09525"/>
<dbReference type="AlphaFoldDB" id="A0A5C1YM26"/>
<keyword evidence="2" id="KW-0456">Lyase</keyword>
<protein>
    <submittedName>
        <fullName evidence="2">PBS lyase</fullName>
    </submittedName>
</protein>
<dbReference type="GO" id="GO:0016829">
    <property type="term" value="F:lyase activity"/>
    <property type="evidence" value="ECO:0007669"/>
    <property type="project" value="UniProtKB-KW"/>
</dbReference>
<organism evidence="2 3">
    <name type="scientific">Agromyces intestinalis</name>
    <dbReference type="NCBI Taxonomy" id="2592652"/>
    <lineage>
        <taxon>Bacteria</taxon>
        <taxon>Bacillati</taxon>
        <taxon>Actinomycetota</taxon>
        <taxon>Actinomycetes</taxon>
        <taxon>Micrococcales</taxon>
        <taxon>Microbacteriaceae</taxon>
        <taxon>Agromyces</taxon>
    </lineage>
</organism>
<accession>A0A5C1YM26</accession>
<sequence length="391" mass="42518">MLSATGIDPFAGPPASRFHDPAEHLDFARPLTDRFLPYDTRSDRQLLAAAREDDSPLERERALWEFADRTGPDALGLVDEIIREETSRDVRQGALWLALKLAGTASAETLANYTDDVDPEVADWARVLLGDVSGEAVSRVYTTALVEETGYFDQTVPLVISGNIIVQLPGVGAARAVLSPLWFDSILGRVLACTNTDTIRTDLTVEKELDAFHEDGSAHYEIFPFRGHSVEYEGKLLEHNYMSDTIRPYYPSGLVEVGEAIDSPVSLLRIALTHLADQDEYEIIGDGPRADRVRAAEFPFVKSVRGRFYGFAATNLEAAMEAGIVQAGHVQLANPSDPVAGPATNTKMYGTFRGKAGDYTSADAFTLNAIKCHGRPDGSIDTVTGGAELGR</sequence>
<proteinExistence type="predicted"/>
<gene>
    <name evidence="2" type="ORF">FLP10_09525</name>
</gene>
<evidence type="ECO:0000313" key="2">
    <source>
        <dbReference type="EMBL" id="QEO16177.1"/>
    </source>
</evidence>
<dbReference type="EMBL" id="CP043505">
    <property type="protein sequence ID" value="QEO16177.1"/>
    <property type="molecule type" value="Genomic_DNA"/>
</dbReference>
<dbReference type="Proteomes" id="UP000324678">
    <property type="component" value="Chromosome"/>
</dbReference>
<evidence type="ECO:0000313" key="3">
    <source>
        <dbReference type="Proteomes" id="UP000324678"/>
    </source>
</evidence>
<evidence type="ECO:0000256" key="1">
    <source>
        <dbReference type="SAM" id="MobiDB-lite"/>
    </source>
</evidence>
<name>A0A5C1YM26_9MICO</name>
<keyword evidence="3" id="KW-1185">Reference proteome</keyword>
<dbReference type="OrthoDB" id="517061at2"/>
<reference evidence="2 3" key="1">
    <citation type="submission" date="2019-09" db="EMBL/GenBank/DDBJ databases">
        <title>Genome sequencing of strain KACC 19306.</title>
        <authorList>
            <person name="Heo J."/>
            <person name="Kim S.-J."/>
            <person name="Kim J.-S."/>
            <person name="Hong S.-B."/>
            <person name="Kwon S.-W."/>
        </authorList>
    </citation>
    <scope>NUCLEOTIDE SEQUENCE [LARGE SCALE GENOMIC DNA]</scope>
    <source>
        <strain evidence="2 3">KACC 19306</strain>
    </source>
</reference>